<dbReference type="AlphaFoldDB" id="A0A0F9H9F9"/>
<feature type="non-terminal residue" evidence="1">
    <location>
        <position position="65"/>
    </location>
</feature>
<accession>A0A0F9H9F9</accession>
<comment type="caution">
    <text evidence="1">The sequence shown here is derived from an EMBL/GenBank/DDBJ whole genome shotgun (WGS) entry which is preliminary data.</text>
</comment>
<proteinExistence type="predicted"/>
<gene>
    <name evidence="1" type="ORF">LCGC14_2026390</name>
</gene>
<protein>
    <submittedName>
        <fullName evidence="1">Uncharacterized protein</fullName>
    </submittedName>
</protein>
<dbReference type="EMBL" id="LAZR01023507">
    <property type="protein sequence ID" value="KKL78280.1"/>
    <property type="molecule type" value="Genomic_DNA"/>
</dbReference>
<name>A0A0F9H9F9_9ZZZZ</name>
<organism evidence="1">
    <name type="scientific">marine sediment metagenome</name>
    <dbReference type="NCBI Taxonomy" id="412755"/>
    <lineage>
        <taxon>unclassified sequences</taxon>
        <taxon>metagenomes</taxon>
        <taxon>ecological metagenomes</taxon>
    </lineage>
</organism>
<reference evidence="1" key="1">
    <citation type="journal article" date="2015" name="Nature">
        <title>Complex archaea that bridge the gap between prokaryotes and eukaryotes.</title>
        <authorList>
            <person name="Spang A."/>
            <person name="Saw J.H."/>
            <person name="Jorgensen S.L."/>
            <person name="Zaremba-Niedzwiedzka K."/>
            <person name="Martijn J."/>
            <person name="Lind A.E."/>
            <person name="van Eijk R."/>
            <person name="Schleper C."/>
            <person name="Guy L."/>
            <person name="Ettema T.J."/>
        </authorList>
    </citation>
    <scope>NUCLEOTIDE SEQUENCE</scope>
</reference>
<evidence type="ECO:0000313" key="1">
    <source>
        <dbReference type="EMBL" id="KKL78280.1"/>
    </source>
</evidence>
<sequence length="65" mass="7351">MPIDVVIYRAGQEWAEPKLDAFVAGLRWHGIEPEERRAEDWRVSDLAVVWAHRDAALHNMQGGAG</sequence>